<feature type="compositionally biased region" description="Acidic residues" evidence="1">
    <location>
        <begin position="119"/>
        <end position="129"/>
    </location>
</feature>
<proteinExistence type="predicted"/>
<protein>
    <submittedName>
        <fullName evidence="2">Uncharacterized protein</fullName>
    </submittedName>
</protein>
<dbReference type="EMBL" id="FN655194">
    <property type="protein sequence ID" value="CBY38349.1"/>
    <property type="molecule type" value="Genomic_DNA"/>
</dbReference>
<feature type="region of interest" description="Disordered" evidence="1">
    <location>
        <begin position="102"/>
        <end position="217"/>
    </location>
</feature>
<evidence type="ECO:0000256" key="1">
    <source>
        <dbReference type="SAM" id="MobiDB-lite"/>
    </source>
</evidence>
<feature type="compositionally biased region" description="Polar residues" evidence="1">
    <location>
        <begin position="102"/>
        <end position="111"/>
    </location>
</feature>
<accession>E4YSB0</accession>
<feature type="compositionally biased region" description="Polar residues" evidence="1">
    <location>
        <begin position="167"/>
        <end position="181"/>
    </location>
</feature>
<reference evidence="2" key="1">
    <citation type="journal article" date="2010" name="Science">
        <title>Plasticity of animal genome architecture unmasked by rapid evolution of a pelagic tunicate.</title>
        <authorList>
            <person name="Denoeud F."/>
            <person name="Henriet S."/>
            <person name="Mungpakdee S."/>
            <person name="Aury J.M."/>
            <person name="Da Silva C."/>
            <person name="Brinkmann H."/>
            <person name="Mikhaleva J."/>
            <person name="Olsen L.C."/>
            <person name="Jubin C."/>
            <person name="Canestro C."/>
            <person name="Bouquet J.M."/>
            <person name="Danks G."/>
            <person name="Poulain J."/>
            <person name="Campsteijn C."/>
            <person name="Adamski M."/>
            <person name="Cross I."/>
            <person name="Yadetie F."/>
            <person name="Muffato M."/>
            <person name="Louis A."/>
            <person name="Butcher S."/>
            <person name="Tsagkogeorga G."/>
            <person name="Konrad A."/>
            <person name="Singh S."/>
            <person name="Jensen M.F."/>
            <person name="Cong E.H."/>
            <person name="Eikeseth-Otteraa H."/>
            <person name="Noel B."/>
            <person name="Anthouard V."/>
            <person name="Porcel B.M."/>
            <person name="Kachouri-Lafond R."/>
            <person name="Nishino A."/>
            <person name="Ugolini M."/>
            <person name="Chourrout P."/>
            <person name="Nishida H."/>
            <person name="Aasland R."/>
            <person name="Huzurbazar S."/>
            <person name="Westhof E."/>
            <person name="Delsuc F."/>
            <person name="Lehrach H."/>
            <person name="Reinhardt R."/>
            <person name="Weissenbach J."/>
            <person name="Roy S.W."/>
            <person name="Artiguenave F."/>
            <person name="Postlethwait J.H."/>
            <person name="Manak J.R."/>
            <person name="Thompson E.M."/>
            <person name="Jaillon O."/>
            <person name="Du Pasquier L."/>
            <person name="Boudinot P."/>
            <person name="Liberles D.A."/>
            <person name="Volff J.N."/>
            <person name="Philippe H."/>
            <person name="Lenhard B."/>
            <person name="Roest Crollius H."/>
            <person name="Wincker P."/>
            <person name="Chourrout D."/>
        </authorList>
    </citation>
    <scope>NUCLEOTIDE SEQUENCE [LARGE SCALE GENOMIC DNA]</scope>
</reference>
<sequence>MDRPTFQLSPEAVNRGRKRLKDKRARNKAIIAESSTNSQPSPTHTPLFKLSHRPSASAPVSPLYVHPTATSGLQSPQTILRSLEVQNPLLTQLRRYKTKQNLNQLTSSDQNDPAAPLFNDDEDDEEEEIPLGTATFVESEVATESEAVDEDAAAATTIRRQIRSPVETRNNKTSTILSDYDTSGVAHQHDNPNEQLNFDSIRNDNERDDSSHSDHYL</sequence>
<name>E4YSB0_OIKDI</name>
<evidence type="ECO:0000313" key="2">
    <source>
        <dbReference type="EMBL" id="CBY38349.1"/>
    </source>
</evidence>
<feature type="region of interest" description="Disordered" evidence="1">
    <location>
        <begin position="1"/>
        <end position="63"/>
    </location>
</feature>
<organism evidence="2">
    <name type="scientific">Oikopleura dioica</name>
    <name type="common">Tunicate</name>
    <dbReference type="NCBI Taxonomy" id="34765"/>
    <lineage>
        <taxon>Eukaryota</taxon>
        <taxon>Metazoa</taxon>
        <taxon>Chordata</taxon>
        <taxon>Tunicata</taxon>
        <taxon>Appendicularia</taxon>
        <taxon>Copelata</taxon>
        <taxon>Oikopleuridae</taxon>
        <taxon>Oikopleura</taxon>
    </lineage>
</organism>
<feature type="compositionally biased region" description="Basic residues" evidence="1">
    <location>
        <begin position="15"/>
        <end position="27"/>
    </location>
</feature>
<feature type="compositionally biased region" description="Acidic residues" evidence="1">
    <location>
        <begin position="141"/>
        <end position="152"/>
    </location>
</feature>
<feature type="compositionally biased region" description="Polar residues" evidence="1">
    <location>
        <begin position="33"/>
        <end position="44"/>
    </location>
</feature>
<dbReference type="Proteomes" id="UP000011014">
    <property type="component" value="Unassembled WGS sequence"/>
</dbReference>
<feature type="compositionally biased region" description="Basic and acidic residues" evidence="1">
    <location>
        <begin position="201"/>
        <end position="217"/>
    </location>
</feature>
<gene>
    <name evidence="2" type="ORF">GSOID_T00032277001</name>
</gene>
<dbReference type="AlphaFoldDB" id="E4YSB0"/>